<dbReference type="Proteomes" id="UP001176961">
    <property type="component" value="Unassembled WGS sequence"/>
</dbReference>
<dbReference type="PROSITE" id="PS51767">
    <property type="entry name" value="PEPTIDASE_A1"/>
    <property type="match status" value="1"/>
</dbReference>
<name>A0AA36M7C9_CYLNA</name>
<dbReference type="CDD" id="cd05471">
    <property type="entry name" value="pepsin_like"/>
    <property type="match status" value="1"/>
</dbReference>
<feature type="compositionally biased region" description="Low complexity" evidence="2">
    <location>
        <begin position="384"/>
        <end position="471"/>
    </location>
</feature>
<dbReference type="AlphaFoldDB" id="A0AA36M7C9"/>
<dbReference type="PANTHER" id="PTHR47966">
    <property type="entry name" value="BETA-SITE APP-CLEAVING ENZYME, ISOFORM A-RELATED"/>
    <property type="match status" value="1"/>
</dbReference>
<dbReference type="Gene3D" id="2.40.70.10">
    <property type="entry name" value="Acid Proteases"/>
    <property type="match status" value="2"/>
</dbReference>
<proteinExistence type="inferred from homology"/>
<evidence type="ECO:0000256" key="2">
    <source>
        <dbReference type="SAM" id="MobiDB-lite"/>
    </source>
</evidence>
<dbReference type="GO" id="GO:0006508">
    <property type="term" value="P:proteolysis"/>
    <property type="evidence" value="ECO:0007669"/>
    <property type="project" value="InterPro"/>
</dbReference>
<dbReference type="GO" id="GO:0005764">
    <property type="term" value="C:lysosome"/>
    <property type="evidence" value="ECO:0007669"/>
    <property type="project" value="TreeGrafter"/>
</dbReference>
<dbReference type="InterPro" id="IPR033121">
    <property type="entry name" value="PEPTIDASE_A1"/>
</dbReference>
<dbReference type="InterPro" id="IPR021109">
    <property type="entry name" value="Peptidase_aspartic_dom_sf"/>
</dbReference>
<gene>
    <name evidence="4" type="ORF">CYNAS_LOCUS13952</name>
</gene>
<accession>A0AA36M7C9</accession>
<evidence type="ECO:0000259" key="3">
    <source>
        <dbReference type="PROSITE" id="PS51767"/>
    </source>
</evidence>
<evidence type="ECO:0000313" key="4">
    <source>
        <dbReference type="EMBL" id="CAJ0601969.1"/>
    </source>
</evidence>
<feature type="compositionally biased region" description="Low complexity" evidence="2">
    <location>
        <begin position="346"/>
        <end position="365"/>
    </location>
</feature>
<comment type="similarity">
    <text evidence="1">Belongs to the peptidase A1 family.</text>
</comment>
<dbReference type="GO" id="GO:0004190">
    <property type="term" value="F:aspartic-type endopeptidase activity"/>
    <property type="evidence" value="ECO:0007669"/>
    <property type="project" value="InterPro"/>
</dbReference>
<keyword evidence="5" id="KW-1185">Reference proteome</keyword>
<dbReference type="EMBL" id="CATQJL010000305">
    <property type="protein sequence ID" value="CAJ0601969.1"/>
    <property type="molecule type" value="Genomic_DNA"/>
</dbReference>
<dbReference type="SUPFAM" id="SSF50630">
    <property type="entry name" value="Acid proteases"/>
    <property type="match status" value="1"/>
</dbReference>
<sequence length="523" mass="57776">MGISIILAFFILRTTWKVVYTLTWKDPMHEHDGFGNAMSISVPLESAQDGYIHRVLIGNNGQEFKVMVTTSSTLLWVPKVGCKGSGSRRTYNPSPSFEEDGRNWTQKSYGGTTNGELGIDDVKIGGLLKPTCNFGMATNISTDTKLPVDGVLGLAPFADSSIPGQPFMAQIKDLLTSHMFTIYLSQQSGSNAGSVTYGSVNNDNCVKMSTKQAFVRAYYFKMSSVSLGNFTHSYRDNAVPELIPFIIGPQEVIDGLAKAAGATLIDGSYEIRCNATIPKLEIKAGRYGYSIRSNRLIVKKESRCVLALASQTGGGFGLQWYFGAPLLQEYCITFDLKTRYLEFRGTKSSPTTGSSTRRLPTTTPKNITSSSTKTTRRVLSTTPKRNTTISSTRTTRKIPTTTTKKTTTSTRKTTRRITTTTPKRNITTSSTRTTRRIPTTTPRKISTSSTKTTRRIVSTTSKTNATTSRPTTTRRVLSTTPRRNLTTTRRFTSTPLQTTTKLAPTAYLYRLVSFMVFSVFCMW</sequence>
<organism evidence="4 5">
    <name type="scientific">Cylicocyclus nassatus</name>
    <name type="common">Nematode worm</name>
    <dbReference type="NCBI Taxonomy" id="53992"/>
    <lineage>
        <taxon>Eukaryota</taxon>
        <taxon>Metazoa</taxon>
        <taxon>Ecdysozoa</taxon>
        <taxon>Nematoda</taxon>
        <taxon>Chromadorea</taxon>
        <taxon>Rhabditida</taxon>
        <taxon>Rhabditina</taxon>
        <taxon>Rhabditomorpha</taxon>
        <taxon>Strongyloidea</taxon>
        <taxon>Strongylidae</taxon>
        <taxon>Cylicocyclus</taxon>
    </lineage>
</organism>
<evidence type="ECO:0000313" key="5">
    <source>
        <dbReference type="Proteomes" id="UP001176961"/>
    </source>
</evidence>
<comment type="caution">
    <text evidence="4">The sequence shown here is derived from an EMBL/GenBank/DDBJ whole genome shotgun (WGS) entry which is preliminary data.</text>
</comment>
<dbReference type="PANTHER" id="PTHR47966:SF45">
    <property type="entry name" value="PEPTIDASE A1 DOMAIN-CONTAINING PROTEIN"/>
    <property type="match status" value="1"/>
</dbReference>
<feature type="region of interest" description="Disordered" evidence="2">
    <location>
        <begin position="345"/>
        <end position="471"/>
    </location>
</feature>
<reference evidence="4" key="1">
    <citation type="submission" date="2023-07" db="EMBL/GenBank/DDBJ databases">
        <authorList>
            <consortium name="CYATHOMIX"/>
        </authorList>
    </citation>
    <scope>NUCLEOTIDE SEQUENCE</scope>
    <source>
        <strain evidence="4">N/A</strain>
    </source>
</reference>
<protein>
    <recommendedName>
        <fullName evidence="3">Peptidase A1 domain-containing protein</fullName>
    </recommendedName>
</protein>
<evidence type="ECO:0000256" key="1">
    <source>
        <dbReference type="ARBA" id="ARBA00007447"/>
    </source>
</evidence>
<feature type="domain" description="Peptidase A1" evidence="3">
    <location>
        <begin position="51"/>
        <end position="344"/>
    </location>
</feature>
<dbReference type="InterPro" id="IPR034164">
    <property type="entry name" value="Pepsin-like_dom"/>
</dbReference>
<feature type="compositionally biased region" description="Polar residues" evidence="2">
    <location>
        <begin position="366"/>
        <end position="383"/>
    </location>
</feature>
<dbReference type="Pfam" id="PF00026">
    <property type="entry name" value="Asp"/>
    <property type="match status" value="1"/>
</dbReference>
<dbReference type="InterPro" id="IPR001461">
    <property type="entry name" value="Aspartic_peptidase_A1"/>
</dbReference>